<dbReference type="PANTHER" id="PTHR32071">
    <property type="entry name" value="TRANSCRIPTIONAL REGULATORY PROTEIN"/>
    <property type="match status" value="1"/>
</dbReference>
<dbReference type="Pfam" id="PF08447">
    <property type="entry name" value="PAS_3"/>
    <property type="match status" value="1"/>
</dbReference>
<keyword evidence="1" id="KW-0547">Nucleotide-binding</keyword>
<dbReference type="InterPro" id="IPR000014">
    <property type="entry name" value="PAS"/>
</dbReference>
<evidence type="ECO:0000259" key="8">
    <source>
        <dbReference type="PROSITE" id="PS50045"/>
    </source>
</evidence>
<dbReference type="PROSITE" id="PS50045">
    <property type="entry name" value="SIGMA54_INTERACT_4"/>
    <property type="match status" value="1"/>
</dbReference>
<dbReference type="PANTHER" id="PTHR32071:SF57">
    <property type="entry name" value="C4-DICARBOXYLATE TRANSPORT TRANSCRIPTIONAL REGULATORY PROTEIN DCTD"/>
    <property type="match status" value="1"/>
</dbReference>
<keyword evidence="7" id="KW-0175">Coiled coil</keyword>
<dbReference type="SUPFAM" id="SSF55785">
    <property type="entry name" value="PYP-like sensor domain (PAS domain)"/>
    <property type="match status" value="1"/>
</dbReference>
<dbReference type="GO" id="GO:0016829">
    <property type="term" value="F:lyase activity"/>
    <property type="evidence" value="ECO:0007669"/>
    <property type="project" value="UniProtKB-KW"/>
</dbReference>
<accession>A0A3B1C0D6</accession>
<organism evidence="10">
    <name type="scientific">hydrothermal vent metagenome</name>
    <dbReference type="NCBI Taxonomy" id="652676"/>
    <lineage>
        <taxon>unclassified sequences</taxon>
        <taxon>metagenomes</taxon>
        <taxon>ecological metagenomes</taxon>
    </lineage>
</organism>
<dbReference type="Pfam" id="PF00158">
    <property type="entry name" value="Sigma54_activat"/>
    <property type="match status" value="1"/>
</dbReference>
<keyword evidence="6" id="KW-0804">Transcription</keyword>
<reference evidence="10" key="1">
    <citation type="submission" date="2018-06" db="EMBL/GenBank/DDBJ databases">
        <authorList>
            <person name="Zhirakovskaya E."/>
        </authorList>
    </citation>
    <scope>NUCLEOTIDE SEQUENCE</scope>
</reference>
<dbReference type="InterPro" id="IPR025662">
    <property type="entry name" value="Sigma_54_int_dom_ATP-bd_1"/>
</dbReference>
<keyword evidence="3" id="KW-0805">Transcription regulation</keyword>
<evidence type="ECO:0000256" key="7">
    <source>
        <dbReference type="SAM" id="Coils"/>
    </source>
</evidence>
<dbReference type="InterPro" id="IPR013655">
    <property type="entry name" value="PAS_fold_3"/>
</dbReference>
<dbReference type="SUPFAM" id="SSF55781">
    <property type="entry name" value="GAF domain-like"/>
    <property type="match status" value="1"/>
</dbReference>
<feature type="coiled-coil region" evidence="7">
    <location>
        <begin position="309"/>
        <end position="340"/>
    </location>
</feature>
<evidence type="ECO:0000313" key="10">
    <source>
        <dbReference type="EMBL" id="VAX24036.1"/>
    </source>
</evidence>
<dbReference type="PROSITE" id="PS50112">
    <property type="entry name" value="PAS"/>
    <property type="match status" value="1"/>
</dbReference>
<dbReference type="Gene3D" id="1.10.8.60">
    <property type="match status" value="1"/>
</dbReference>
<evidence type="ECO:0000256" key="4">
    <source>
        <dbReference type="ARBA" id="ARBA00023125"/>
    </source>
</evidence>
<evidence type="ECO:0000256" key="6">
    <source>
        <dbReference type="ARBA" id="ARBA00023163"/>
    </source>
</evidence>
<feature type="domain" description="PAS" evidence="9">
    <location>
        <begin position="202"/>
        <end position="265"/>
    </location>
</feature>
<keyword evidence="10" id="KW-0456">Lyase</keyword>
<proteinExistence type="predicted"/>
<dbReference type="EMBL" id="UOGD01000264">
    <property type="protein sequence ID" value="VAX24036.1"/>
    <property type="molecule type" value="Genomic_DNA"/>
</dbReference>
<dbReference type="NCBIfam" id="TIGR00229">
    <property type="entry name" value="sensory_box"/>
    <property type="match status" value="1"/>
</dbReference>
<evidence type="ECO:0000256" key="1">
    <source>
        <dbReference type="ARBA" id="ARBA00022741"/>
    </source>
</evidence>
<dbReference type="AlphaFoldDB" id="A0A3B1C0D6"/>
<dbReference type="Pfam" id="PF02954">
    <property type="entry name" value="HTH_8"/>
    <property type="match status" value="1"/>
</dbReference>
<evidence type="ECO:0000259" key="9">
    <source>
        <dbReference type="PROSITE" id="PS50112"/>
    </source>
</evidence>
<keyword evidence="5" id="KW-0010">Activator</keyword>
<name>A0A3B1C0D6_9ZZZZ</name>
<sequence>MDDPQKNSPFEHYQDALDEHLRFEKLLGLLSAKLVNLPLESIDTEIKESMKLLVDFFEADRCHIGRFEKKTNKIIVTHYYAKEDVATPQISSIGTNSFSFIHNQVVNGERVIFSNPNELPAEAKNDKDELIKMGIKSLFVLPLKIENEVKFALSLSTINKELQWKEHTVQHIKIISDIITNVLSRKIILEENTEKELWSQSILQGMPQIAYVFDSEGKLKRWNENLEKILGYSPEELNNKFVLDFIVEEFKEETMNRFMKVLQDNKEQMVQYELLTKSGETHPYQGSGSLAVINGEKYLIGMAIDISDFKNSQSLVEKQLEEIRELKNQIEAENYYLKEELKKSHSFDEIIGKHETLLHSLYRIEQVAPTDTTVLLEGETGTGKELFARAIHQRSKRKDRPLVVVNCASIPPNLVESELFGHEKGAFTGAVSKQIGKFELTDGATLFLDEVGELPYNIQSKLLRVLQEGTFERVGGKKTIKVDVRIIAATNRILEEEVKKNNFRADLYYRLNVYPVTIAPLRERKSDIPLLVEHFVNKFNNKFGKNVKSVTKKTIQQLQRYSWTGNVRELENIIERAMILSGSSKLNIEKLPSIVNIKNEEETLPLEEYERRYIISVLEKTYWRVDGPNGAAKILDIHPETLRSRMRKLQIKRPN</sequence>
<evidence type="ECO:0000256" key="2">
    <source>
        <dbReference type="ARBA" id="ARBA00022840"/>
    </source>
</evidence>
<dbReference type="GO" id="GO:0005524">
    <property type="term" value="F:ATP binding"/>
    <property type="evidence" value="ECO:0007669"/>
    <property type="project" value="UniProtKB-KW"/>
</dbReference>
<dbReference type="GO" id="GO:0006355">
    <property type="term" value="P:regulation of DNA-templated transcription"/>
    <property type="evidence" value="ECO:0007669"/>
    <property type="project" value="InterPro"/>
</dbReference>
<dbReference type="InterPro" id="IPR003593">
    <property type="entry name" value="AAA+_ATPase"/>
</dbReference>
<dbReference type="FunFam" id="3.40.50.300:FF:000006">
    <property type="entry name" value="DNA-binding transcriptional regulator NtrC"/>
    <property type="match status" value="1"/>
</dbReference>
<dbReference type="SMART" id="SM00382">
    <property type="entry name" value="AAA"/>
    <property type="match status" value="1"/>
</dbReference>
<dbReference type="InterPro" id="IPR002197">
    <property type="entry name" value="HTH_Fis"/>
</dbReference>
<dbReference type="CDD" id="cd00130">
    <property type="entry name" value="PAS"/>
    <property type="match status" value="1"/>
</dbReference>
<dbReference type="FunFam" id="1.10.8.60:FF:000014">
    <property type="entry name" value="DNA-binding transcriptional regulator NtrC"/>
    <property type="match status" value="1"/>
</dbReference>
<dbReference type="SUPFAM" id="SSF52540">
    <property type="entry name" value="P-loop containing nucleoside triphosphate hydrolases"/>
    <property type="match status" value="1"/>
</dbReference>
<protein>
    <submittedName>
        <fullName evidence="10">Formate hydrogenlyase transcriptional activator</fullName>
    </submittedName>
</protein>
<evidence type="ECO:0000256" key="3">
    <source>
        <dbReference type="ARBA" id="ARBA00023015"/>
    </source>
</evidence>
<evidence type="ECO:0000256" key="5">
    <source>
        <dbReference type="ARBA" id="ARBA00023159"/>
    </source>
</evidence>
<dbReference type="InterPro" id="IPR035965">
    <property type="entry name" value="PAS-like_dom_sf"/>
</dbReference>
<gene>
    <name evidence="10" type="ORF">MNBD_IGNAVI01-3134</name>
</gene>
<dbReference type="Gene3D" id="3.30.450.20">
    <property type="entry name" value="PAS domain"/>
    <property type="match status" value="1"/>
</dbReference>
<dbReference type="Gene3D" id="1.10.10.60">
    <property type="entry name" value="Homeodomain-like"/>
    <property type="match status" value="1"/>
</dbReference>
<dbReference type="InterPro" id="IPR027417">
    <property type="entry name" value="P-loop_NTPase"/>
</dbReference>
<dbReference type="Pfam" id="PF25601">
    <property type="entry name" value="AAA_lid_14"/>
    <property type="match status" value="1"/>
</dbReference>
<dbReference type="PROSITE" id="PS00675">
    <property type="entry name" value="SIGMA54_INTERACT_1"/>
    <property type="match status" value="1"/>
</dbReference>
<dbReference type="InterPro" id="IPR002078">
    <property type="entry name" value="Sigma_54_int"/>
</dbReference>
<keyword evidence="4" id="KW-0238">DNA-binding</keyword>
<dbReference type="InterPro" id="IPR058031">
    <property type="entry name" value="AAA_lid_NorR"/>
</dbReference>
<dbReference type="CDD" id="cd00009">
    <property type="entry name" value="AAA"/>
    <property type="match status" value="1"/>
</dbReference>
<dbReference type="InterPro" id="IPR029016">
    <property type="entry name" value="GAF-like_dom_sf"/>
</dbReference>
<dbReference type="Gene3D" id="3.30.450.40">
    <property type="match status" value="1"/>
</dbReference>
<keyword evidence="2" id="KW-0067">ATP-binding</keyword>
<dbReference type="GO" id="GO:0043565">
    <property type="term" value="F:sequence-specific DNA binding"/>
    <property type="evidence" value="ECO:0007669"/>
    <property type="project" value="InterPro"/>
</dbReference>
<dbReference type="Gene3D" id="3.40.50.300">
    <property type="entry name" value="P-loop containing nucleotide triphosphate hydrolases"/>
    <property type="match status" value="1"/>
</dbReference>
<dbReference type="SMART" id="SM00091">
    <property type="entry name" value="PAS"/>
    <property type="match status" value="1"/>
</dbReference>
<feature type="domain" description="Sigma-54 factor interaction" evidence="8">
    <location>
        <begin position="350"/>
        <end position="579"/>
    </location>
</feature>